<evidence type="ECO:0000256" key="1">
    <source>
        <dbReference type="SAM" id="MobiDB-lite"/>
    </source>
</evidence>
<dbReference type="Proteomes" id="UP001500064">
    <property type="component" value="Unassembled WGS sequence"/>
</dbReference>
<keyword evidence="3" id="KW-1185">Reference proteome</keyword>
<reference evidence="3" key="1">
    <citation type="journal article" date="2019" name="Int. J. Syst. Evol. Microbiol.">
        <title>The Global Catalogue of Microorganisms (GCM) 10K type strain sequencing project: providing services to taxonomists for standard genome sequencing and annotation.</title>
        <authorList>
            <consortium name="The Broad Institute Genomics Platform"/>
            <consortium name="The Broad Institute Genome Sequencing Center for Infectious Disease"/>
            <person name="Wu L."/>
            <person name="Ma J."/>
        </authorList>
    </citation>
    <scope>NUCLEOTIDE SEQUENCE [LARGE SCALE GENOMIC DNA]</scope>
    <source>
        <strain evidence="3">JCM 13929</strain>
    </source>
</reference>
<gene>
    <name evidence="2" type="ORF">GCM10009733_006740</name>
</gene>
<protein>
    <submittedName>
        <fullName evidence="2">Uncharacterized protein</fullName>
    </submittedName>
</protein>
<feature type="region of interest" description="Disordered" evidence="1">
    <location>
        <begin position="1"/>
        <end position="21"/>
    </location>
</feature>
<evidence type="ECO:0000313" key="2">
    <source>
        <dbReference type="EMBL" id="GAA1613295.1"/>
    </source>
</evidence>
<dbReference type="EMBL" id="BAAAMU010000003">
    <property type="protein sequence ID" value="GAA1613295.1"/>
    <property type="molecule type" value="Genomic_DNA"/>
</dbReference>
<organism evidence="2 3">
    <name type="scientific">Nonomuraea maheshkhaliensis</name>
    <dbReference type="NCBI Taxonomy" id="419590"/>
    <lineage>
        <taxon>Bacteria</taxon>
        <taxon>Bacillati</taxon>
        <taxon>Actinomycetota</taxon>
        <taxon>Actinomycetes</taxon>
        <taxon>Streptosporangiales</taxon>
        <taxon>Streptosporangiaceae</taxon>
        <taxon>Nonomuraea</taxon>
    </lineage>
</organism>
<comment type="caution">
    <text evidence="2">The sequence shown here is derived from an EMBL/GenBank/DDBJ whole genome shotgun (WGS) entry which is preliminary data.</text>
</comment>
<sequence>MPDMAGLDRAGRSLSQPAGLARHQQDREAWWREEHQVKIAFSTAIWTAVAVSRWSSRKSLVDPLDEALVVAELIELVTELQLERPGI</sequence>
<proteinExistence type="predicted"/>
<name>A0ABP4QJ73_9ACTN</name>
<evidence type="ECO:0000313" key="3">
    <source>
        <dbReference type="Proteomes" id="UP001500064"/>
    </source>
</evidence>
<accession>A0ABP4QJ73</accession>